<organism evidence="4 5">
    <name type="scientific">Tibeticola sediminis</name>
    <dbReference type="NCBI Taxonomy" id="1917811"/>
    <lineage>
        <taxon>Bacteria</taxon>
        <taxon>Pseudomonadati</taxon>
        <taxon>Pseudomonadota</taxon>
        <taxon>Betaproteobacteria</taxon>
        <taxon>Burkholderiales</taxon>
        <taxon>Comamonadaceae</taxon>
        <taxon>Tibeticola</taxon>
    </lineage>
</organism>
<dbReference type="NCBIfam" id="TIGR01682">
    <property type="entry name" value="moaD"/>
    <property type="match status" value="1"/>
</dbReference>
<comment type="similarity">
    <text evidence="2">Belongs to the MoaD family.</text>
</comment>
<keyword evidence="1" id="KW-0547">Nucleotide-binding</keyword>
<dbReference type="Proteomes" id="UP000272193">
    <property type="component" value="Unassembled WGS sequence"/>
</dbReference>
<dbReference type="EMBL" id="RKQL01000005">
    <property type="protein sequence ID" value="RPE65068.1"/>
    <property type="molecule type" value="Genomic_DNA"/>
</dbReference>
<evidence type="ECO:0000313" key="4">
    <source>
        <dbReference type="EMBL" id="RPE65068.1"/>
    </source>
</evidence>
<evidence type="ECO:0000256" key="1">
    <source>
        <dbReference type="ARBA" id="ARBA00022741"/>
    </source>
</evidence>
<dbReference type="AlphaFoldDB" id="A0A3N4U5L0"/>
<dbReference type="GO" id="GO:1990133">
    <property type="term" value="C:molybdopterin adenylyltransferase complex"/>
    <property type="evidence" value="ECO:0007669"/>
    <property type="project" value="TreeGrafter"/>
</dbReference>
<keyword evidence="5" id="KW-1185">Reference proteome</keyword>
<dbReference type="Pfam" id="PF02597">
    <property type="entry name" value="ThiS"/>
    <property type="match status" value="1"/>
</dbReference>
<dbReference type="PANTHER" id="PTHR33359:SF1">
    <property type="entry name" value="MOLYBDOPTERIN SYNTHASE SULFUR CARRIER SUBUNIT"/>
    <property type="match status" value="1"/>
</dbReference>
<dbReference type="PANTHER" id="PTHR33359">
    <property type="entry name" value="MOLYBDOPTERIN SYNTHASE SULFUR CARRIER SUBUNIT"/>
    <property type="match status" value="1"/>
</dbReference>
<dbReference type="InterPro" id="IPR003749">
    <property type="entry name" value="ThiS/MoaD-like"/>
</dbReference>
<sequence length="86" mass="9031">MPNIHVQLRFFASLREGLGISELALDTSATNVGELRQALVARGGAYAELLAPGRAVRAAVNQVMADENHPLAEGCEVAFFPPVTGG</sequence>
<dbReference type="InterPro" id="IPR016155">
    <property type="entry name" value="Mopterin_synth/thiamin_S_b"/>
</dbReference>
<dbReference type="InterPro" id="IPR044672">
    <property type="entry name" value="MOCS2A"/>
</dbReference>
<evidence type="ECO:0000256" key="2">
    <source>
        <dbReference type="ARBA" id="ARBA00024200"/>
    </source>
</evidence>
<dbReference type="Gene3D" id="3.10.20.30">
    <property type="match status" value="1"/>
</dbReference>
<dbReference type="CDD" id="cd00754">
    <property type="entry name" value="Ubl_MoaD"/>
    <property type="match status" value="1"/>
</dbReference>
<dbReference type="GO" id="GO:0000166">
    <property type="term" value="F:nucleotide binding"/>
    <property type="evidence" value="ECO:0007669"/>
    <property type="project" value="UniProtKB-KW"/>
</dbReference>
<dbReference type="SUPFAM" id="SSF54285">
    <property type="entry name" value="MoaD/ThiS"/>
    <property type="match status" value="1"/>
</dbReference>
<evidence type="ECO:0000313" key="5">
    <source>
        <dbReference type="Proteomes" id="UP000272193"/>
    </source>
</evidence>
<comment type="caution">
    <text evidence="4">The sequence shown here is derived from an EMBL/GenBank/DDBJ whole genome shotgun (WGS) entry which is preliminary data.</text>
</comment>
<reference evidence="4 5" key="1">
    <citation type="submission" date="2018-11" db="EMBL/GenBank/DDBJ databases">
        <title>Genomic Encyclopedia of Type Strains, Phase IV (KMG-IV): sequencing the most valuable type-strain genomes for metagenomic binning, comparative biology and taxonomic classification.</title>
        <authorList>
            <person name="Goeker M."/>
        </authorList>
    </citation>
    <scope>NUCLEOTIDE SEQUENCE [LARGE SCALE GENOMIC DNA]</scope>
    <source>
        <strain evidence="4 5">DSM 101684</strain>
    </source>
</reference>
<proteinExistence type="inferred from homology"/>
<accession>A0A3N4U5L0</accession>
<dbReference type="GO" id="GO:0006777">
    <property type="term" value="P:Mo-molybdopterin cofactor biosynthetic process"/>
    <property type="evidence" value="ECO:0007669"/>
    <property type="project" value="InterPro"/>
</dbReference>
<protein>
    <recommendedName>
        <fullName evidence="3">Molybdopterin synthase sulfur carrier subunit</fullName>
    </recommendedName>
</protein>
<name>A0A3N4U5L0_9BURK</name>
<gene>
    <name evidence="4" type="ORF">EDC62_2194</name>
</gene>
<dbReference type="InterPro" id="IPR012675">
    <property type="entry name" value="Beta-grasp_dom_sf"/>
</dbReference>
<evidence type="ECO:0000256" key="3">
    <source>
        <dbReference type="ARBA" id="ARBA00024247"/>
    </source>
</evidence>